<dbReference type="ExpressionAtlas" id="A0A5F8AMW1">
    <property type="expression patterns" value="baseline"/>
</dbReference>
<protein>
    <submittedName>
        <fullName evidence="3">Sarcoma antigen 1</fullName>
    </submittedName>
</protein>
<name>A0A5F8AMW1_MACMU</name>
<dbReference type="Ensembl" id="ENSMMUT00000081664.1">
    <property type="protein sequence ID" value="ENSMMUP00000078387.1"/>
    <property type="gene ID" value="ENSMMUG00000017883.3"/>
</dbReference>
<dbReference type="AlphaFoldDB" id="A0A5F8AMW1"/>
<proteinExistence type="predicted"/>
<evidence type="ECO:0000313" key="3">
    <source>
        <dbReference type="Ensembl" id="ENSMMUP00000078387.1"/>
    </source>
</evidence>
<dbReference type="PANTHER" id="PTHR12957">
    <property type="entry name" value="DEAD/H BOX POLYPEPTIDE 26/DICE1-RELATED"/>
    <property type="match status" value="1"/>
</dbReference>
<sequence>MYSQEDHIFQLCSANLCASYVPVINQNVLITHIVNPEDYLQMQASPFRMSQLTPPEELHTVAYVFTNGGPQMRSDEVNPVAKGHQSKKKHSRKSKRHSSSKRRKSMSLWLDKQEDASVTHNVHEEKIKNGQPAHNNVIATVPTALINMAAAGISSMSTRDQYAAVTHNVHEERINNSQPAADSILSTAPPWLGAMAAAGISSTSTRDLYSTVTHNIREERMENGQPQPDNILSTGPTGLINMAATPIPATSARDLYATVTHNGREQKMENVQPAPDNVLLTLRPQLINMAATGISSMSTRDPYATVNHHVHEARMENGQPQQDNVLSNVLSGFINVAGASIPAMSSRDLWYVTTTHNVHEAKMKNDQQAPDNSLSTVPPGCTNLSGAGISSRSTRGLYSTVIHDIQEEEMENGQIPPDGLLSNSDSPELINMTGHRMPPEALGSFSYDFTSLSKDELLYKPDSNEFAVGIKNYSVSAGDPPVTAMSSVETVPNTLQISPAMAKKINDDIKYQLMKEVRRFGQNYERIFNLLEEVQGSMKVKRQFVEFTIKEAARFKKVVLIQQLEKVLKEIDSHCHLRKVKHMRKK</sequence>
<feature type="compositionally biased region" description="Basic residues" evidence="1">
    <location>
        <begin position="84"/>
        <end position="105"/>
    </location>
</feature>
<feature type="region of interest" description="Disordered" evidence="1">
    <location>
        <begin position="69"/>
        <end position="112"/>
    </location>
</feature>
<feature type="domain" description="INTS6/SAGE1/DDX26B/CT45 C-terminal" evidence="2">
    <location>
        <begin position="505"/>
        <end position="566"/>
    </location>
</feature>
<evidence type="ECO:0000313" key="4">
    <source>
        <dbReference type="Proteomes" id="UP000006718"/>
    </source>
</evidence>
<evidence type="ECO:0000259" key="2">
    <source>
        <dbReference type="Pfam" id="PF15300"/>
    </source>
</evidence>
<dbReference type="InterPro" id="IPR029307">
    <property type="entry name" value="INT_SG_DDX_CT_C"/>
</dbReference>
<reference evidence="3" key="3">
    <citation type="submission" date="2025-08" db="UniProtKB">
        <authorList>
            <consortium name="Ensembl"/>
        </authorList>
    </citation>
    <scope>IDENTIFICATION</scope>
    <source>
        <strain evidence="3">17573</strain>
    </source>
</reference>
<reference evidence="4" key="1">
    <citation type="journal article" date="2007" name="Science">
        <title>Evolutionary and biomedical insights from the rhesus macaque genome.</title>
        <authorList>
            <person name="Gibbs R.A."/>
            <person name="Rogers J."/>
            <person name="Katze M.G."/>
            <person name="Bumgarner R."/>
            <person name="Weinstock G.M."/>
            <person name="Mardis E.R."/>
            <person name="Remington K.A."/>
            <person name="Strausberg R.L."/>
            <person name="Venter J.C."/>
            <person name="Wilson R.K."/>
            <person name="Batzer M.A."/>
            <person name="Bustamante C.D."/>
            <person name="Eichler E.E."/>
            <person name="Hahn M.W."/>
            <person name="Hardison R.C."/>
            <person name="Makova K.D."/>
            <person name="Miller W."/>
            <person name="Milosavljevic A."/>
            <person name="Palermo R.E."/>
            <person name="Siepel A."/>
            <person name="Sikela J.M."/>
            <person name="Attaway T."/>
            <person name="Bell S."/>
            <person name="Bernard K.E."/>
            <person name="Buhay C.J."/>
            <person name="Chandrabose M.N."/>
            <person name="Dao M."/>
            <person name="Davis C."/>
            <person name="Delehaunty K.D."/>
            <person name="Ding Y."/>
            <person name="Dinh H.H."/>
            <person name="Dugan-Rocha S."/>
            <person name="Fulton L.A."/>
            <person name="Gabisi R.A."/>
            <person name="Garner T.T."/>
            <person name="Godfrey J."/>
            <person name="Hawes A.C."/>
            <person name="Hernandez J."/>
            <person name="Hines S."/>
            <person name="Holder M."/>
            <person name="Hume J."/>
            <person name="Jhangiani S.N."/>
            <person name="Joshi V."/>
            <person name="Khan Z.M."/>
            <person name="Kirkness E.F."/>
            <person name="Cree A."/>
            <person name="Fowler R.G."/>
            <person name="Lee S."/>
            <person name="Lewis L.R."/>
            <person name="Li Z."/>
            <person name="Liu Y.-S."/>
            <person name="Moore S.M."/>
            <person name="Muzny D."/>
            <person name="Nazareth L.V."/>
            <person name="Ngo D.N."/>
            <person name="Okwuonu G.O."/>
            <person name="Pai G."/>
            <person name="Parker D."/>
            <person name="Paul H.A."/>
            <person name="Pfannkoch C."/>
            <person name="Pohl C.S."/>
            <person name="Rogers Y.-H.C."/>
            <person name="Ruiz S.J."/>
            <person name="Sabo A."/>
            <person name="Santibanez J."/>
            <person name="Schneider B.W."/>
            <person name="Smith S.M."/>
            <person name="Sodergren E."/>
            <person name="Svatek A.F."/>
            <person name="Utterback T.R."/>
            <person name="Vattathil S."/>
            <person name="Warren W."/>
            <person name="White C.S."/>
            <person name="Chinwalla A.T."/>
            <person name="Feng Y."/>
            <person name="Halpern A.L."/>
            <person name="Hillier L.W."/>
            <person name="Huang X."/>
            <person name="Minx P."/>
            <person name="Nelson J.O."/>
            <person name="Pepin K.H."/>
            <person name="Qin X."/>
            <person name="Sutton G.G."/>
            <person name="Venter E."/>
            <person name="Walenz B.P."/>
            <person name="Wallis J.W."/>
            <person name="Worley K.C."/>
            <person name="Yang S.-P."/>
            <person name="Jones S.M."/>
            <person name="Marra M.A."/>
            <person name="Rocchi M."/>
            <person name="Schein J.E."/>
            <person name="Baertsch R."/>
            <person name="Clarke L."/>
            <person name="Csuros M."/>
            <person name="Glasscock J."/>
            <person name="Harris R.A."/>
            <person name="Havlak P."/>
            <person name="Jackson A.R."/>
            <person name="Jiang H."/>
            <person name="Liu Y."/>
            <person name="Messina D.N."/>
            <person name="Shen Y."/>
            <person name="Song H.X.-Z."/>
            <person name="Wylie T."/>
            <person name="Zhang L."/>
            <person name="Birney E."/>
            <person name="Han K."/>
            <person name="Konkel M.K."/>
            <person name="Lee J."/>
            <person name="Smit A.F.A."/>
            <person name="Ullmer B."/>
            <person name="Wang H."/>
            <person name="Xing J."/>
            <person name="Burhans R."/>
            <person name="Cheng Z."/>
            <person name="Karro J.E."/>
            <person name="Ma J."/>
            <person name="Raney B."/>
            <person name="She X."/>
            <person name="Cox M.J."/>
            <person name="Demuth J.P."/>
            <person name="Dumas L.J."/>
            <person name="Han S.-G."/>
            <person name="Hopkins J."/>
            <person name="Karimpour-Fard A."/>
            <person name="Kim Y.H."/>
            <person name="Pollack J.R."/>
            <person name="Vinar T."/>
            <person name="Addo-Quaye C."/>
            <person name="Degenhardt J."/>
            <person name="Denby A."/>
            <person name="Hubisz M.J."/>
            <person name="Indap A."/>
            <person name="Kosiol C."/>
            <person name="Lahn B.T."/>
            <person name="Lawson H.A."/>
            <person name="Marklein A."/>
            <person name="Nielsen R."/>
            <person name="Vallender E.J."/>
            <person name="Clark A.G."/>
            <person name="Ferguson B."/>
            <person name="Hernandez R.D."/>
            <person name="Hirani K."/>
            <person name="Kehrer-Sawatzki H."/>
            <person name="Kolb J."/>
            <person name="Patil S."/>
            <person name="Pu L.-L."/>
            <person name="Ren Y."/>
            <person name="Smith D.G."/>
            <person name="Wheeler D.A."/>
            <person name="Schenck I."/>
            <person name="Ball E.V."/>
            <person name="Chen R."/>
            <person name="Cooper D.N."/>
            <person name="Giardine B."/>
            <person name="Hsu F."/>
            <person name="Kent W.J."/>
            <person name="Lesk A."/>
            <person name="Nelson D.L."/>
            <person name="O'brien W.E."/>
            <person name="Pruefer K."/>
            <person name="Stenson P.D."/>
            <person name="Wallace J.C."/>
            <person name="Ke H."/>
            <person name="Liu X.-M."/>
            <person name="Wang P."/>
            <person name="Xiang A.P."/>
            <person name="Yang F."/>
            <person name="Barber G.P."/>
            <person name="Haussler D."/>
            <person name="Karolchik D."/>
            <person name="Kern A.D."/>
            <person name="Kuhn R.M."/>
            <person name="Smith K.E."/>
            <person name="Zwieg A.S."/>
        </authorList>
    </citation>
    <scope>NUCLEOTIDE SEQUENCE [LARGE SCALE GENOMIC DNA]</scope>
    <source>
        <strain evidence="4">17573</strain>
    </source>
</reference>
<dbReference type="Pfam" id="PF15300">
    <property type="entry name" value="INT_SG_DDX_CT_C"/>
    <property type="match status" value="1"/>
</dbReference>
<dbReference type="PANTHER" id="PTHR12957:SF36">
    <property type="entry name" value="SAGE1-LIKE PROTEIN-RELATED"/>
    <property type="match status" value="1"/>
</dbReference>
<dbReference type="SMR" id="A0A5F8AMW1"/>
<reference evidence="3" key="4">
    <citation type="submission" date="2025-09" db="UniProtKB">
        <authorList>
            <consortium name="Ensembl"/>
        </authorList>
    </citation>
    <scope>IDENTIFICATION</scope>
    <source>
        <strain evidence="3">17573</strain>
    </source>
</reference>
<dbReference type="GeneTree" id="ENSGT00390000016655"/>
<gene>
    <name evidence="3" type="primary">SAGE1</name>
</gene>
<dbReference type="Proteomes" id="UP000006718">
    <property type="component" value="Chromosome X"/>
</dbReference>
<dbReference type="InterPro" id="IPR051113">
    <property type="entry name" value="Integrator_subunit6"/>
</dbReference>
<accession>A0A5F8AMW1</accession>
<organism evidence="3 4">
    <name type="scientific">Macaca mulatta</name>
    <name type="common">Rhesus macaque</name>
    <dbReference type="NCBI Taxonomy" id="9544"/>
    <lineage>
        <taxon>Eukaryota</taxon>
        <taxon>Metazoa</taxon>
        <taxon>Chordata</taxon>
        <taxon>Craniata</taxon>
        <taxon>Vertebrata</taxon>
        <taxon>Euteleostomi</taxon>
        <taxon>Mammalia</taxon>
        <taxon>Eutheria</taxon>
        <taxon>Euarchontoglires</taxon>
        <taxon>Primates</taxon>
        <taxon>Haplorrhini</taxon>
        <taxon>Catarrhini</taxon>
        <taxon>Cercopithecidae</taxon>
        <taxon>Cercopithecinae</taxon>
        <taxon>Macaca</taxon>
    </lineage>
</organism>
<reference evidence="3" key="2">
    <citation type="submission" date="2019-01" db="EMBL/GenBank/DDBJ databases">
        <authorList>
            <person name="Graves T."/>
            <person name="Eichler E.E."/>
            <person name="Wilson R.K."/>
        </authorList>
    </citation>
    <scope>NUCLEOTIDE SEQUENCE [LARGE SCALE GENOMIC DNA]</scope>
    <source>
        <strain evidence="3">17573</strain>
    </source>
</reference>
<dbReference type="VEuPathDB" id="HostDB:ENSMMUG00000017883"/>
<dbReference type="Bgee" id="ENSMMUG00000017883">
    <property type="expression patterns" value="Expressed in spermatid and 2 other cell types or tissues"/>
</dbReference>
<keyword evidence="4" id="KW-1185">Reference proteome</keyword>
<evidence type="ECO:0000256" key="1">
    <source>
        <dbReference type="SAM" id="MobiDB-lite"/>
    </source>
</evidence>